<gene>
    <name evidence="2" type="ORF">DILT_LOCUS17379</name>
</gene>
<dbReference type="EMBL" id="UYRU01091365">
    <property type="protein sequence ID" value="VDN37642.1"/>
    <property type="molecule type" value="Genomic_DNA"/>
</dbReference>
<reference evidence="2 3" key="1">
    <citation type="submission" date="2018-11" db="EMBL/GenBank/DDBJ databases">
        <authorList>
            <consortium name="Pathogen Informatics"/>
        </authorList>
    </citation>
    <scope>NUCLEOTIDE SEQUENCE [LARGE SCALE GENOMIC DNA]</scope>
</reference>
<protein>
    <recommendedName>
        <fullName evidence="4">GIY-YIG domain-containing protein</fullName>
    </recommendedName>
</protein>
<dbReference type="Proteomes" id="UP000281553">
    <property type="component" value="Unassembled WGS sequence"/>
</dbReference>
<evidence type="ECO:0000256" key="1">
    <source>
        <dbReference type="SAM" id="Phobius"/>
    </source>
</evidence>
<name>A0A3P7R0I7_DIBLA</name>
<keyword evidence="1" id="KW-1133">Transmembrane helix</keyword>
<feature type="transmembrane region" description="Helical" evidence="1">
    <location>
        <begin position="164"/>
        <end position="186"/>
    </location>
</feature>
<organism evidence="2 3">
    <name type="scientific">Dibothriocephalus latus</name>
    <name type="common">Fish tapeworm</name>
    <name type="synonym">Diphyllobothrium latum</name>
    <dbReference type="NCBI Taxonomy" id="60516"/>
    <lineage>
        <taxon>Eukaryota</taxon>
        <taxon>Metazoa</taxon>
        <taxon>Spiralia</taxon>
        <taxon>Lophotrochozoa</taxon>
        <taxon>Platyhelminthes</taxon>
        <taxon>Cestoda</taxon>
        <taxon>Eucestoda</taxon>
        <taxon>Diphyllobothriidea</taxon>
        <taxon>Diphyllobothriidae</taxon>
        <taxon>Dibothriocephalus</taxon>
    </lineage>
</organism>
<dbReference type="OrthoDB" id="6274432at2759"/>
<dbReference type="AlphaFoldDB" id="A0A3P7R0I7"/>
<proteinExistence type="predicted"/>
<sequence>MAYKIRCNVGSCKYVGEIVRKLQARLHEHEEAARRRGPNLQLTTHIGGTGNNFDIQEATIVGRETSKKEILTLEAWYSEVNTVNRHLAFPVAYKILRHYVSKEKDKVKVNLGFAKEDGSVTKPPEGGAGLSVSSTVWTKHNTNCRQAMPKYARRVKQRTEKNRPVCSGLVFLSQALLTCSACLALMSTSPCAP</sequence>
<accession>A0A3P7R0I7</accession>
<evidence type="ECO:0000313" key="2">
    <source>
        <dbReference type="EMBL" id="VDN37642.1"/>
    </source>
</evidence>
<keyword evidence="1" id="KW-0812">Transmembrane</keyword>
<keyword evidence="1" id="KW-0472">Membrane</keyword>
<evidence type="ECO:0000313" key="3">
    <source>
        <dbReference type="Proteomes" id="UP000281553"/>
    </source>
</evidence>
<keyword evidence="3" id="KW-1185">Reference proteome</keyword>
<evidence type="ECO:0008006" key="4">
    <source>
        <dbReference type="Google" id="ProtNLM"/>
    </source>
</evidence>